<dbReference type="Proteomes" id="UP000030706">
    <property type="component" value="Unassembled WGS sequence"/>
</dbReference>
<dbReference type="OrthoDB" id="5366256at2759"/>
<organism evidence="2 3">
    <name type="scientific">Aureobasidium pullulans EXF-150</name>
    <dbReference type="NCBI Taxonomy" id="1043002"/>
    <lineage>
        <taxon>Eukaryota</taxon>
        <taxon>Fungi</taxon>
        <taxon>Dikarya</taxon>
        <taxon>Ascomycota</taxon>
        <taxon>Pezizomycotina</taxon>
        <taxon>Dothideomycetes</taxon>
        <taxon>Dothideomycetidae</taxon>
        <taxon>Dothideales</taxon>
        <taxon>Saccotheciaceae</taxon>
        <taxon>Aureobasidium</taxon>
    </lineage>
</organism>
<dbReference type="AlphaFoldDB" id="A0A074XD71"/>
<protein>
    <recommendedName>
        <fullName evidence="4">C2H2-type domain-containing protein</fullName>
    </recommendedName>
</protein>
<dbReference type="RefSeq" id="XP_029759545.1">
    <property type="nucleotide sequence ID" value="XM_029902532.1"/>
</dbReference>
<evidence type="ECO:0000313" key="3">
    <source>
        <dbReference type="Proteomes" id="UP000030706"/>
    </source>
</evidence>
<gene>
    <name evidence="2" type="ORF">M438DRAFT_31288</name>
</gene>
<feature type="compositionally biased region" description="Polar residues" evidence="1">
    <location>
        <begin position="334"/>
        <end position="345"/>
    </location>
</feature>
<evidence type="ECO:0000313" key="2">
    <source>
        <dbReference type="EMBL" id="KEQ83358.1"/>
    </source>
</evidence>
<feature type="compositionally biased region" description="Polar residues" evidence="1">
    <location>
        <begin position="85"/>
        <end position="109"/>
    </location>
</feature>
<feature type="region of interest" description="Disordered" evidence="1">
    <location>
        <begin position="320"/>
        <end position="345"/>
    </location>
</feature>
<reference evidence="2 3" key="1">
    <citation type="journal article" date="2014" name="BMC Genomics">
        <title>Genome sequencing of four Aureobasidium pullulans varieties: biotechnological potential, stress tolerance, and description of new species.</title>
        <authorList>
            <person name="Gostin Ar C."/>
            <person name="Ohm R.A."/>
            <person name="Kogej T."/>
            <person name="Sonjak S."/>
            <person name="Turk M."/>
            <person name="Zajc J."/>
            <person name="Zalar P."/>
            <person name="Grube M."/>
            <person name="Sun H."/>
            <person name="Han J."/>
            <person name="Sharma A."/>
            <person name="Chiniquy J."/>
            <person name="Ngan C.Y."/>
            <person name="Lipzen A."/>
            <person name="Barry K."/>
            <person name="Grigoriev I.V."/>
            <person name="Gunde-Cimerman N."/>
        </authorList>
    </citation>
    <scope>NUCLEOTIDE SEQUENCE [LARGE SCALE GENOMIC DNA]</scope>
    <source>
        <strain evidence="2 3">EXF-150</strain>
    </source>
</reference>
<evidence type="ECO:0008006" key="4">
    <source>
        <dbReference type="Google" id="ProtNLM"/>
    </source>
</evidence>
<dbReference type="GeneID" id="40744838"/>
<feature type="compositionally biased region" description="Basic and acidic residues" evidence="1">
    <location>
        <begin position="409"/>
        <end position="424"/>
    </location>
</feature>
<name>A0A074XD71_AURPU</name>
<keyword evidence="3" id="KW-1185">Reference proteome</keyword>
<dbReference type="HOGENOM" id="CLU_053357_0_0_1"/>
<feature type="compositionally biased region" description="Polar residues" evidence="1">
    <location>
        <begin position="61"/>
        <end position="77"/>
    </location>
</feature>
<evidence type="ECO:0000256" key="1">
    <source>
        <dbReference type="SAM" id="MobiDB-lite"/>
    </source>
</evidence>
<accession>A0A074XD71</accession>
<feature type="region of interest" description="Disordered" evidence="1">
    <location>
        <begin position="405"/>
        <end position="424"/>
    </location>
</feature>
<proteinExistence type="predicted"/>
<feature type="region of interest" description="Disordered" evidence="1">
    <location>
        <begin position="1"/>
        <end position="130"/>
    </location>
</feature>
<dbReference type="EMBL" id="KL584984">
    <property type="protein sequence ID" value="KEQ83358.1"/>
    <property type="molecule type" value="Genomic_DNA"/>
</dbReference>
<sequence length="424" mass="46396">MNSPYLSPSSSSDPRTRTDSIFPIHLQDSGGIKKRSDSRSSRPRSISSANIERHPELLPDQIQNRLNLGSNDWTASRLSPRPQHLQASFSSPSVTQPLQAPTLPGFQSLQHDDTRFGASSRGSKDIPHTTSADMASSLSYLPPPHYGNMAFQDPSFDNSYQQADSHSHIHPSSNFGFIFGTSAPSQHSIYASGPLHMEPAYSAAPLEPSLNHVSEPAMNHLNRAVSPFHQSNYDSLEYPLGSTTSRMPVNRSISHSPLSQNMDPLTPPLTAGLDSVPPQMAGSPGAQAGMDRIRSPSIYDAQSYSSSYAAPAVQAPLFPNPQSYSYPPPQSISAHQQVPRNSTDSQVRVVNQNQKPKPQCWEHGCNGREFSTFSNLLRHQREKSGTAAKSYCPKCGAEFTRTTARNGHLAHEKCSKQRRTSEAK</sequence>